<dbReference type="Proteomes" id="UP000301870">
    <property type="component" value="Chromosome 27"/>
</dbReference>
<organism evidence="2 3">
    <name type="scientific">Spodoptera litura</name>
    <name type="common">Asian cotton leafworm</name>
    <dbReference type="NCBI Taxonomy" id="69820"/>
    <lineage>
        <taxon>Eukaryota</taxon>
        <taxon>Metazoa</taxon>
        <taxon>Ecdysozoa</taxon>
        <taxon>Arthropoda</taxon>
        <taxon>Hexapoda</taxon>
        <taxon>Insecta</taxon>
        <taxon>Pterygota</taxon>
        <taxon>Neoptera</taxon>
        <taxon>Endopterygota</taxon>
        <taxon>Lepidoptera</taxon>
        <taxon>Glossata</taxon>
        <taxon>Ditrysia</taxon>
        <taxon>Noctuoidea</taxon>
        <taxon>Noctuidae</taxon>
        <taxon>Amphipyrinae</taxon>
        <taxon>Spodoptera</taxon>
    </lineage>
</organism>
<evidence type="ECO:0000313" key="3">
    <source>
        <dbReference type="RefSeq" id="XP_022829289.1"/>
    </source>
</evidence>
<evidence type="ECO:0000313" key="2">
    <source>
        <dbReference type="Proteomes" id="UP000301870"/>
    </source>
</evidence>
<reference evidence="3" key="1">
    <citation type="submission" date="2025-08" db="UniProtKB">
        <authorList>
            <consortium name="RefSeq"/>
        </authorList>
    </citation>
    <scope>IDENTIFICATION</scope>
    <source>
        <strain evidence="3">Ishihara</strain>
        <tissue evidence="3">Whole body</tissue>
    </source>
</reference>
<dbReference type="KEGG" id="sliu:111358402"/>
<feature type="chain" id="PRO_5039945295" evidence="1">
    <location>
        <begin position="22"/>
        <end position="103"/>
    </location>
</feature>
<dbReference type="OrthoDB" id="7475104at2759"/>
<dbReference type="GeneID" id="111358402"/>
<gene>
    <name evidence="3" type="primary">LOC111358402</name>
</gene>
<name>A0A9J7IXK8_SPOLT</name>
<keyword evidence="1" id="KW-0732">Signal</keyword>
<dbReference type="AlphaFoldDB" id="A0A9J7IXK8"/>
<dbReference type="RefSeq" id="XP_022829289.1">
    <property type="nucleotide sequence ID" value="XM_022973521.1"/>
</dbReference>
<protein>
    <submittedName>
        <fullName evidence="3">Uncharacterized protein LOC111358402</fullName>
    </submittedName>
</protein>
<keyword evidence="2" id="KW-1185">Reference proteome</keyword>
<sequence length="103" mass="11146">MLQVHRMRAVILVMAVASAVAELAHVSTDIAVPTVLEGAAPEDVLLYLYDVLLTSFMLNEPDKEGTIGPGIKCPGNVLRRPPGICPSETIIYTTTDYSIVYND</sequence>
<feature type="signal peptide" evidence="1">
    <location>
        <begin position="1"/>
        <end position="21"/>
    </location>
</feature>
<evidence type="ECO:0000256" key="1">
    <source>
        <dbReference type="SAM" id="SignalP"/>
    </source>
</evidence>
<proteinExistence type="predicted"/>
<accession>A0A9J7IXK8</accession>